<gene>
    <name evidence="2" type="ORF">FGLOB1_12934</name>
</gene>
<proteinExistence type="predicted"/>
<comment type="caution">
    <text evidence="2">The sequence shown here is derived from an EMBL/GenBank/DDBJ whole genome shotgun (WGS) entry which is preliminary data.</text>
</comment>
<name>A0A8H5XNW6_9HYPO</name>
<evidence type="ECO:0000256" key="1">
    <source>
        <dbReference type="SAM" id="Coils"/>
    </source>
</evidence>
<feature type="coiled-coil region" evidence="1">
    <location>
        <begin position="19"/>
        <end position="67"/>
    </location>
</feature>
<reference evidence="2 3" key="1">
    <citation type="submission" date="2020-05" db="EMBL/GenBank/DDBJ databases">
        <title>Identification and distribution of gene clusters putatively required for synthesis of sphingolipid metabolism inhibitors in phylogenetically diverse species of the filamentous fungus Fusarium.</title>
        <authorList>
            <person name="Kim H.-S."/>
            <person name="Busman M."/>
            <person name="Brown D.W."/>
            <person name="Divon H."/>
            <person name="Uhlig S."/>
            <person name="Proctor R.H."/>
        </authorList>
    </citation>
    <scope>NUCLEOTIDE SEQUENCE [LARGE SCALE GENOMIC DNA]</scope>
    <source>
        <strain evidence="2 3">NRRL 26131</strain>
    </source>
</reference>
<dbReference type="EMBL" id="JAAQPF010000760">
    <property type="protein sequence ID" value="KAF5697192.1"/>
    <property type="molecule type" value="Genomic_DNA"/>
</dbReference>
<keyword evidence="3" id="KW-1185">Reference proteome</keyword>
<sequence length="104" mass="11949">MSVELPADQLEVSALREKVQVIEGENKYANELMEHLQEENGVMAIEIDELKKKLALAEERLQKYFDFWRSAEDELARQLDITDDLKKELQAANIEATSAQEPSE</sequence>
<keyword evidence="1" id="KW-0175">Coiled coil</keyword>
<organism evidence="2 3">
    <name type="scientific">Fusarium globosum</name>
    <dbReference type="NCBI Taxonomy" id="78864"/>
    <lineage>
        <taxon>Eukaryota</taxon>
        <taxon>Fungi</taxon>
        <taxon>Dikarya</taxon>
        <taxon>Ascomycota</taxon>
        <taxon>Pezizomycotina</taxon>
        <taxon>Sordariomycetes</taxon>
        <taxon>Hypocreomycetidae</taxon>
        <taxon>Hypocreales</taxon>
        <taxon>Nectriaceae</taxon>
        <taxon>Fusarium</taxon>
        <taxon>Fusarium fujikuroi species complex</taxon>
    </lineage>
</organism>
<evidence type="ECO:0000313" key="3">
    <source>
        <dbReference type="Proteomes" id="UP000532311"/>
    </source>
</evidence>
<dbReference type="AlphaFoldDB" id="A0A8H5XNW6"/>
<dbReference type="Proteomes" id="UP000532311">
    <property type="component" value="Unassembled WGS sequence"/>
</dbReference>
<protein>
    <submittedName>
        <fullName evidence="2">Uncharacterized protein</fullName>
    </submittedName>
</protein>
<evidence type="ECO:0000313" key="2">
    <source>
        <dbReference type="EMBL" id="KAF5697192.1"/>
    </source>
</evidence>
<accession>A0A8H5XNW6</accession>